<sequence>MHVFKTQFIIIKKLIKKNSHPPISATSRRRSRRSDRRCVGAPQGLDSRG</sequence>
<reference evidence="2" key="1">
    <citation type="journal article" date="2023" name="Nat. Commun.">
        <title>Diploid and tetraploid genomes of Acorus and the evolution of monocots.</title>
        <authorList>
            <person name="Ma L."/>
            <person name="Liu K.W."/>
            <person name="Li Z."/>
            <person name="Hsiao Y.Y."/>
            <person name="Qi Y."/>
            <person name="Fu T."/>
            <person name="Tang G.D."/>
            <person name="Zhang D."/>
            <person name="Sun W.H."/>
            <person name="Liu D.K."/>
            <person name="Li Y."/>
            <person name="Chen G.Z."/>
            <person name="Liu X.D."/>
            <person name="Liao X.Y."/>
            <person name="Jiang Y.T."/>
            <person name="Yu X."/>
            <person name="Hao Y."/>
            <person name="Huang J."/>
            <person name="Zhao X.W."/>
            <person name="Ke S."/>
            <person name="Chen Y.Y."/>
            <person name="Wu W.L."/>
            <person name="Hsu J.L."/>
            <person name="Lin Y.F."/>
            <person name="Huang M.D."/>
            <person name="Li C.Y."/>
            <person name="Huang L."/>
            <person name="Wang Z.W."/>
            <person name="Zhao X."/>
            <person name="Zhong W.Y."/>
            <person name="Peng D.H."/>
            <person name="Ahmad S."/>
            <person name="Lan S."/>
            <person name="Zhang J.S."/>
            <person name="Tsai W.C."/>
            <person name="Van de Peer Y."/>
            <person name="Liu Z.J."/>
        </authorList>
    </citation>
    <scope>NUCLEOTIDE SEQUENCE</scope>
    <source>
        <strain evidence="2">CP</strain>
    </source>
</reference>
<evidence type="ECO:0000313" key="2">
    <source>
        <dbReference type="EMBL" id="KAK1283618.1"/>
    </source>
</evidence>
<reference evidence="2" key="2">
    <citation type="submission" date="2023-06" db="EMBL/GenBank/DDBJ databases">
        <authorList>
            <person name="Ma L."/>
            <person name="Liu K.-W."/>
            <person name="Li Z."/>
            <person name="Hsiao Y.-Y."/>
            <person name="Qi Y."/>
            <person name="Fu T."/>
            <person name="Tang G."/>
            <person name="Zhang D."/>
            <person name="Sun W.-H."/>
            <person name="Liu D.-K."/>
            <person name="Li Y."/>
            <person name="Chen G.-Z."/>
            <person name="Liu X.-D."/>
            <person name="Liao X.-Y."/>
            <person name="Jiang Y.-T."/>
            <person name="Yu X."/>
            <person name="Hao Y."/>
            <person name="Huang J."/>
            <person name="Zhao X.-W."/>
            <person name="Ke S."/>
            <person name="Chen Y.-Y."/>
            <person name="Wu W.-L."/>
            <person name="Hsu J.-L."/>
            <person name="Lin Y.-F."/>
            <person name="Huang M.-D."/>
            <person name="Li C.-Y."/>
            <person name="Huang L."/>
            <person name="Wang Z.-W."/>
            <person name="Zhao X."/>
            <person name="Zhong W.-Y."/>
            <person name="Peng D.-H."/>
            <person name="Ahmad S."/>
            <person name="Lan S."/>
            <person name="Zhang J.-S."/>
            <person name="Tsai W.-C."/>
            <person name="Van De Peer Y."/>
            <person name="Liu Z.-J."/>
        </authorList>
    </citation>
    <scope>NUCLEOTIDE SEQUENCE</scope>
    <source>
        <strain evidence="2">CP</strain>
        <tissue evidence="2">Leaves</tissue>
    </source>
</reference>
<name>A0AAV9C3C2_ACOCL</name>
<protein>
    <submittedName>
        <fullName evidence="2">Uncharacterized protein</fullName>
    </submittedName>
</protein>
<evidence type="ECO:0000313" key="3">
    <source>
        <dbReference type="Proteomes" id="UP001180020"/>
    </source>
</evidence>
<accession>A0AAV9C3C2</accession>
<feature type="region of interest" description="Disordered" evidence="1">
    <location>
        <begin position="19"/>
        <end position="49"/>
    </location>
</feature>
<proteinExistence type="predicted"/>
<evidence type="ECO:0000256" key="1">
    <source>
        <dbReference type="SAM" id="MobiDB-lite"/>
    </source>
</evidence>
<gene>
    <name evidence="2" type="ORF">QJS10_CPB21g01611</name>
</gene>
<comment type="caution">
    <text evidence="2">The sequence shown here is derived from an EMBL/GenBank/DDBJ whole genome shotgun (WGS) entry which is preliminary data.</text>
</comment>
<dbReference type="Proteomes" id="UP001180020">
    <property type="component" value="Unassembled WGS sequence"/>
</dbReference>
<dbReference type="AlphaFoldDB" id="A0AAV9C3C2"/>
<dbReference type="EMBL" id="JAUJYO010000021">
    <property type="protein sequence ID" value="KAK1283618.1"/>
    <property type="molecule type" value="Genomic_DNA"/>
</dbReference>
<keyword evidence="3" id="KW-1185">Reference proteome</keyword>
<organism evidence="2 3">
    <name type="scientific">Acorus calamus</name>
    <name type="common">Sweet flag</name>
    <dbReference type="NCBI Taxonomy" id="4465"/>
    <lineage>
        <taxon>Eukaryota</taxon>
        <taxon>Viridiplantae</taxon>
        <taxon>Streptophyta</taxon>
        <taxon>Embryophyta</taxon>
        <taxon>Tracheophyta</taxon>
        <taxon>Spermatophyta</taxon>
        <taxon>Magnoliopsida</taxon>
        <taxon>Liliopsida</taxon>
        <taxon>Acoraceae</taxon>
        <taxon>Acorus</taxon>
    </lineage>
</organism>